<gene>
    <name evidence="1" type="ORF">TCON_1842</name>
</gene>
<evidence type="ECO:0000313" key="2">
    <source>
        <dbReference type="Proteomes" id="UP001516464"/>
    </source>
</evidence>
<name>A0ABQ7HXV3_9MICR</name>
<protein>
    <submittedName>
        <fullName evidence="1">Uncharacterized protein</fullName>
    </submittedName>
</protein>
<evidence type="ECO:0000313" key="1">
    <source>
        <dbReference type="EMBL" id="KAF7682949.1"/>
    </source>
</evidence>
<organism evidence="1 2">
    <name type="scientific">Astathelohania contejeani</name>
    <dbReference type="NCBI Taxonomy" id="164912"/>
    <lineage>
        <taxon>Eukaryota</taxon>
        <taxon>Fungi</taxon>
        <taxon>Fungi incertae sedis</taxon>
        <taxon>Microsporidia</taxon>
        <taxon>Astathelohaniidae</taxon>
        <taxon>Astathelohania</taxon>
    </lineage>
</organism>
<keyword evidence="2" id="KW-1185">Reference proteome</keyword>
<accession>A0ABQ7HXV3</accession>
<reference evidence="1 2" key="1">
    <citation type="submission" date="2019-01" db="EMBL/GenBank/DDBJ databases">
        <title>Genomes sequencing and comparative genomics of infectious freshwater microsporidia, Cucumispora dikerogammari and Thelohania contejeani.</title>
        <authorList>
            <person name="Cormier A."/>
            <person name="Giraud I."/>
            <person name="Wattier R."/>
            <person name="Teixeira M."/>
            <person name="Grandjean F."/>
            <person name="Rigaud T."/>
            <person name="Cordaux R."/>
        </authorList>
    </citation>
    <scope>NUCLEOTIDE SEQUENCE [LARGE SCALE GENOMIC DNA]</scope>
    <source>
        <strain evidence="1">T1</strain>
        <tissue evidence="1">Spores</tissue>
    </source>
</reference>
<comment type="caution">
    <text evidence="1">The sequence shown here is derived from an EMBL/GenBank/DDBJ whole genome shotgun (WGS) entry which is preliminary data.</text>
</comment>
<sequence>MIMRVDRLCNSNLNAKNLFKAINENSISLINYHIGLQHFEPGDFAALDQEVRLFLIKHNVHLKPGCKERLYLARNEMGRGLHSVEMMSECMLLELWETLEKYKNISFRRAEILKDEEQEKTHLFLIKHYSRLRYSLEDVSVKRL</sequence>
<dbReference type="EMBL" id="SBIQ01000152">
    <property type="protein sequence ID" value="KAF7682949.1"/>
    <property type="molecule type" value="Genomic_DNA"/>
</dbReference>
<proteinExistence type="predicted"/>
<dbReference type="Proteomes" id="UP001516464">
    <property type="component" value="Unassembled WGS sequence"/>
</dbReference>